<feature type="compositionally biased region" description="Basic and acidic residues" evidence="1">
    <location>
        <begin position="184"/>
        <end position="203"/>
    </location>
</feature>
<organism evidence="5">
    <name type="scientific">Gongylonema pulchrum</name>
    <dbReference type="NCBI Taxonomy" id="637853"/>
    <lineage>
        <taxon>Eukaryota</taxon>
        <taxon>Metazoa</taxon>
        <taxon>Ecdysozoa</taxon>
        <taxon>Nematoda</taxon>
        <taxon>Chromadorea</taxon>
        <taxon>Rhabditida</taxon>
        <taxon>Spirurina</taxon>
        <taxon>Spiruromorpha</taxon>
        <taxon>Spiruroidea</taxon>
        <taxon>Gongylonematidae</taxon>
        <taxon>Gongylonema</taxon>
    </lineage>
</organism>
<keyword evidence="2" id="KW-0472">Membrane</keyword>
<sequence length="203" mass="22625">MAPCINFLLVKPILRIGQLLFIVTMVTVAPGVGSIGCFVCSSFNGSNPTCEDTFNSTVILEEPNTIGVSNYQYPCWAFKKQRHGLFPADHCIKVNGHRTDDTSQTIVIRTCALDSGTLTADTAIHWHYKAHRNAQILTIQRAHIRVNVFDEYGVRNNSIVVAAGKKNEKHAEEVSRSELTPAEVKPRRAEVEPRRAKPIRTEL</sequence>
<dbReference type="WBParaSite" id="GPUH_0001270701-mRNA-1">
    <property type="protein sequence ID" value="GPUH_0001270701-mRNA-1"/>
    <property type="gene ID" value="GPUH_0001270701"/>
</dbReference>
<evidence type="ECO:0000256" key="2">
    <source>
        <dbReference type="SAM" id="Phobius"/>
    </source>
</evidence>
<evidence type="ECO:0000256" key="1">
    <source>
        <dbReference type="SAM" id="MobiDB-lite"/>
    </source>
</evidence>
<reference evidence="5" key="1">
    <citation type="submission" date="2016-06" db="UniProtKB">
        <authorList>
            <consortium name="WormBaseParasite"/>
        </authorList>
    </citation>
    <scope>IDENTIFICATION</scope>
</reference>
<evidence type="ECO:0000313" key="3">
    <source>
        <dbReference type="EMBL" id="VDN20892.1"/>
    </source>
</evidence>
<feature type="region of interest" description="Disordered" evidence="1">
    <location>
        <begin position="166"/>
        <end position="203"/>
    </location>
</feature>
<feature type="transmembrane region" description="Helical" evidence="2">
    <location>
        <begin position="12"/>
        <end position="32"/>
    </location>
</feature>
<accession>A0A183DVF2</accession>
<name>A0A183DVF2_9BILA</name>
<evidence type="ECO:0000313" key="5">
    <source>
        <dbReference type="WBParaSite" id="GPUH_0001270701-mRNA-1"/>
    </source>
</evidence>
<evidence type="ECO:0000313" key="4">
    <source>
        <dbReference type="Proteomes" id="UP000271098"/>
    </source>
</evidence>
<dbReference type="EMBL" id="UYRT01079528">
    <property type="protein sequence ID" value="VDN20892.1"/>
    <property type="molecule type" value="Genomic_DNA"/>
</dbReference>
<dbReference type="Proteomes" id="UP000271098">
    <property type="component" value="Unassembled WGS sequence"/>
</dbReference>
<dbReference type="AlphaFoldDB" id="A0A183DVF2"/>
<dbReference type="PANTHER" id="PTHR38332">
    <property type="entry name" value="PROTEIN CBG11604"/>
    <property type="match status" value="1"/>
</dbReference>
<dbReference type="PANTHER" id="PTHR38332:SF1">
    <property type="entry name" value="RE49668P"/>
    <property type="match status" value="1"/>
</dbReference>
<gene>
    <name evidence="3" type="ORF">GPUH_LOCUS12693</name>
</gene>
<dbReference type="OrthoDB" id="428346at2759"/>
<protein>
    <submittedName>
        <fullName evidence="5">Ricin B-type lectin domain-containing protein</fullName>
    </submittedName>
</protein>
<proteinExistence type="predicted"/>
<feature type="compositionally biased region" description="Basic and acidic residues" evidence="1">
    <location>
        <begin position="166"/>
        <end position="176"/>
    </location>
</feature>
<keyword evidence="2" id="KW-0812">Transmembrane</keyword>
<keyword evidence="2" id="KW-1133">Transmembrane helix</keyword>
<reference evidence="3 4" key="2">
    <citation type="submission" date="2018-11" db="EMBL/GenBank/DDBJ databases">
        <authorList>
            <consortium name="Pathogen Informatics"/>
        </authorList>
    </citation>
    <scope>NUCLEOTIDE SEQUENCE [LARGE SCALE GENOMIC DNA]</scope>
</reference>
<keyword evidence="4" id="KW-1185">Reference proteome</keyword>